<reference evidence="1" key="1">
    <citation type="submission" date="2020-12" db="EMBL/GenBank/DDBJ databases">
        <title>Comparative genomic insights into the epidemiology and virulence of plant pathogenic Pseudomonads from Turkey.</title>
        <authorList>
            <person name="Dillon M."/>
            <person name="Ruiz-Bedoya T."/>
            <person name="Bendalovic-Torma C."/>
            <person name="Guttman K.M."/>
            <person name="Kwak H."/>
            <person name="Middleton M.A."/>
            <person name="Wang P.W."/>
            <person name="Horuz S."/>
            <person name="Aysan Y."/>
            <person name="Guttman D.S."/>
        </authorList>
    </citation>
    <scope>NUCLEOTIDE SEQUENCE</scope>
    <source>
        <strain evidence="1">S5_IA_3a</strain>
    </source>
</reference>
<evidence type="ECO:0000313" key="2">
    <source>
        <dbReference type="Proteomes" id="UP000645865"/>
    </source>
</evidence>
<dbReference type="InterPro" id="IPR036291">
    <property type="entry name" value="NAD(P)-bd_dom_sf"/>
</dbReference>
<dbReference type="SUPFAM" id="SSF51735">
    <property type="entry name" value="NAD(P)-binding Rossmann-fold domains"/>
    <property type="match status" value="1"/>
</dbReference>
<proteinExistence type="predicted"/>
<dbReference type="EMBL" id="JAEILH010000009">
    <property type="protein sequence ID" value="MBI6623390.1"/>
    <property type="molecule type" value="Genomic_DNA"/>
</dbReference>
<organism evidence="1 2">
    <name type="scientific">Pseudomonas rhodesiae</name>
    <dbReference type="NCBI Taxonomy" id="76760"/>
    <lineage>
        <taxon>Bacteria</taxon>
        <taxon>Pseudomonadati</taxon>
        <taxon>Pseudomonadota</taxon>
        <taxon>Gammaproteobacteria</taxon>
        <taxon>Pseudomonadales</taxon>
        <taxon>Pseudomonadaceae</taxon>
        <taxon>Pseudomonas</taxon>
    </lineage>
</organism>
<dbReference type="Gene3D" id="3.40.50.720">
    <property type="entry name" value="NAD(P)-binding Rossmann-like Domain"/>
    <property type="match status" value="2"/>
</dbReference>
<name>A0A8I1JCC1_9PSED</name>
<dbReference type="RefSeq" id="WP_169902468.1">
    <property type="nucleotide sequence ID" value="NZ_JAAQXE010000002.1"/>
</dbReference>
<accession>A0A8I1JCC1</accession>
<protein>
    <submittedName>
        <fullName evidence="1">Amino acid dehydrogenase</fullName>
    </submittedName>
</protein>
<sequence length="523" mass="56615">MTLSCVPPVAASLIATLDTVLHIAPVSRRWRADAPGNVVFLPPTLAKQTLLLQIALLRPSALIVADQVIDAEIIERWRTAHPFGDLCLIRRGTSLDKVRLDLCEANDIRVINTPGINAPHVAAYMAHWLTLGEGALPSEVGVVGYGNVGKALVRLLLERDPHVRIKVLGEHQSQETADSRVTFAVDRFEALTGAHAVALCPTRNDETTPRIDGALIECLHPHARLVCVVEPDVFSDDAVQALAVAEHLQLVLGCGSVTLGEFRSRAELLGCSLDTWRRPVTFTIQATSSDACHGDLDHAVCVQQSLMAVRGLLKRSLAKSFTIPTVQTDAAAPCVSIVGRGINSLFQAVMFRLANYQVTVYGTERHSDDARLKHVNTWPMSTTQPTAEPEPDHCLPVECHRAGLELFEKLLADNPSLARLAHGQATTALWDELEALLGASGVRFLPQQLSPAQTAALSRRHCVVSVLEGDDLEELSIVYRCAHNRMVAGGTYAAGTTQGLLWASLVQEIIQAKAPMVLAMNAQ</sequence>
<dbReference type="Proteomes" id="UP000645865">
    <property type="component" value="Unassembled WGS sequence"/>
</dbReference>
<dbReference type="AlphaFoldDB" id="A0A8I1JCC1"/>
<comment type="caution">
    <text evidence="1">The sequence shown here is derived from an EMBL/GenBank/DDBJ whole genome shotgun (WGS) entry which is preliminary data.</text>
</comment>
<gene>
    <name evidence="1" type="ORF">YA0853_06845</name>
</gene>
<evidence type="ECO:0000313" key="1">
    <source>
        <dbReference type="EMBL" id="MBI6623390.1"/>
    </source>
</evidence>
<dbReference type="SUPFAM" id="SSF52283">
    <property type="entry name" value="Formate/glycerate dehydrogenase catalytic domain-like"/>
    <property type="match status" value="1"/>
</dbReference>